<name>A0A5J4SRR3_9ZZZZ</name>
<proteinExistence type="predicted"/>
<sequence length="164" mass="18109">MKKTFLFVLAIASATILYGQENAAQTEYSQEVPTESSEELSAFNIGVLMGGGSLIGVDFEFLIPKSRLSLQAGVGISSFGAGFNYHLKDGINSSFVSLQYWNQGFGDNHYASYMGPMFVYRHKKLFQCGIGIGSIMDKGPLWKDLTEKQQKVTTALLYNIGLYF</sequence>
<accession>A0A5J4SRR3</accession>
<dbReference type="AlphaFoldDB" id="A0A5J4SRR3"/>
<reference evidence="1" key="1">
    <citation type="submission" date="2019-03" db="EMBL/GenBank/DDBJ databases">
        <title>Single cell metagenomics reveals metabolic interactions within the superorganism composed of flagellate Streblomastix strix and complex community of Bacteroidetes bacteria on its surface.</title>
        <authorList>
            <person name="Treitli S.C."/>
            <person name="Kolisko M."/>
            <person name="Husnik F."/>
            <person name="Keeling P."/>
            <person name="Hampl V."/>
        </authorList>
    </citation>
    <scope>NUCLEOTIDE SEQUENCE</scope>
    <source>
        <strain evidence="1">STM</strain>
    </source>
</reference>
<comment type="caution">
    <text evidence="1">The sequence shown here is derived from an EMBL/GenBank/DDBJ whole genome shotgun (WGS) entry which is preliminary data.</text>
</comment>
<evidence type="ECO:0008006" key="2">
    <source>
        <dbReference type="Google" id="ProtNLM"/>
    </source>
</evidence>
<protein>
    <recommendedName>
        <fullName evidence="2">Outer membrane protein beta-barrel domain-containing protein</fullName>
    </recommendedName>
</protein>
<gene>
    <name evidence="1" type="ORF">EZS27_003679</name>
</gene>
<evidence type="ECO:0000313" key="1">
    <source>
        <dbReference type="EMBL" id="KAA6348879.1"/>
    </source>
</evidence>
<organism evidence="1">
    <name type="scientific">termite gut metagenome</name>
    <dbReference type="NCBI Taxonomy" id="433724"/>
    <lineage>
        <taxon>unclassified sequences</taxon>
        <taxon>metagenomes</taxon>
        <taxon>organismal metagenomes</taxon>
    </lineage>
</organism>
<dbReference type="EMBL" id="SNRY01000058">
    <property type="protein sequence ID" value="KAA6348879.1"/>
    <property type="molecule type" value="Genomic_DNA"/>
</dbReference>